<feature type="transmembrane region" description="Helical" evidence="1">
    <location>
        <begin position="261"/>
        <end position="281"/>
    </location>
</feature>
<feature type="transmembrane region" description="Helical" evidence="1">
    <location>
        <begin position="287"/>
        <end position="305"/>
    </location>
</feature>
<evidence type="ECO:0000256" key="1">
    <source>
        <dbReference type="SAM" id="Phobius"/>
    </source>
</evidence>
<dbReference type="Proteomes" id="UP000321720">
    <property type="component" value="Unassembled WGS sequence"/>
</dbReference>
<reference evidence="2 3" key="1">
    <citation type="submission" date="2019-07" db="EMBL/GenBank/DDBJ databases">
        <title>Whole genome shotgun sequence of Cellulomonas composti NBRC 100758.</title>
        <authorList>
            <person name="Hosoyama A."/>
            <person name="Uohara A."/>
            <person name="Ohji S."/>
            <person name="Ichikawa N."/>
        </authorList>
    </citation>
    <scope>NUCLEOTIDE SEQUENCE [LARGE SCALE GENOMIC DNA]</scope>
    <source>
        <strain evidence="2 3">NBRC 100758</strain>
    </source>
</reference>
<dbReference type="PANTHER" id="PTHR34821:SF2">
    <property type="entry name" value="INNER MEMBRANE PROTEIN YDCZ"/>
    <property type="match status" value="1"/>
</dbReference>
<organism evidence="2 3">
    <name type="scientific">Cellulomonas composti</name>
    <dbReference type="NCBI Taxonomy" id="266130"/>
    <lineage>
        <taxon>Bacteria</taxon>
        <taxon>Bacillati</taxon>
        <taxon>Actinomycetota</taxon>
        <taxon>Actinomycetes</taxon>
        <taxon>Micrococcales</taxon>
        <taxon>Cellulomonadaceae</taxon>
        <taxon>Cellulomonas</taxon>
    </lineage>
</organism>
<proteinExistence type="predicted"/>
<accession>A0A511JA64</accession>
<feature type="transmembrane region" description="Helical" evidence="1">
    <location>
        <begin position="9"/>
        <end position="27"/>
    </location>
</feature>
<feature type="transmembrane region" description="Helical" evidence="1">
    <location>
        <begin position="141"/>
        <end position="157"/>
    </location>
</feature>
<keyword evidence="1" id="KW-1133">Transmembrane helix</keyword>
<dbReference type="GO" id="GO:0005886">
    <property type="term" value="C:plasma membrane"/>
    <property type="evidence" value="ECO:0007669"/>
    <property type="project" value="TreeGrafter"/>
</dbReference>
<feature type="transmembrane region" description="Helical" evidence="1">
    <location>
        <begin position="47"/>
        <end position="68"/>
    </location>
</feature>
<sequence>MTTTEAPRVLVVPAVLVAALSGALVAVQGRFNGDLSSAGAGALVSTWLSYVGTLVTTAIVLVVQGRAARTARTLVHDARWWWYAVGLCGVPIVIMFAIGIPIVGVAIASVCAVAGQTVSGLALDSRGVGLPAALRLTRRRLVAALVAITGLVVAVGAVPTTNLAQAVALGVAIFVAGMLLSGQQAGNGRVTQLSGNPVLPALTSSAGGTAAVTLLLGIAAATGHLDGVHLPGEWWLYLGGPLGAAITVCAAWAIRHLGTFALSLGVVVGQMVTAVLVDLATDVATSWATFLAVVLVTGATLLVVLPSRHRVVAAS</sequence>
<evidence type="ECO:0000313" key="3">
    <source>
        <dbReference type="Proteomes" id="UP000321720"/>
    </source>
</evidence>
<keyword evidence="3" id="KW-1185">Reference proteome</keyword>
<comment type="caution">
    <text evidence="2">The sequence shown here is derived from an EMBL/GenBank/DDBJ whole genome shotgun (WGS) entry which is preliminary data.</text>
</comment>
<feature type="transmembrane region" description="Helical" evidence="1">
    <location>
        <begin position="163"/>
        <end position="180"/>
    </location>
</feature>
<feature type="transmembrane region" description="Helical" evidence="1">
    <location>
        <begin position="201"/>
        <end position="222"/>
    </location>
</feature>
<protein>
    <submittedName>
        <fullName evidence="2">Membrane protein</fullName>
    </submittedName>
</protein>
<dbReference type="RefSeq" id="WP_146842328.1">
    <property type="nucleotide sequence ID" value="NZ_BJWG01000004.1"/>
</dbReference>
<feature type="transmembrane region" description="Helical" evidence="1">
    <location>
        <begin position="80"/>
        <end position="100"/>
    </location>
</feature>
<dbReference type="PANTHER" id="PTHR34821">
    <property type="entry name" value="INNER MEMBRANE PROTEIN YDCZ"/>
    <property type="match status" value="1"/>
</dbReference>
<name>A0A511JA64_9CELL</name>
<keyword evidence="1" id="KW-0472">Membrane</keyword>
<feature type="transmembrane region" description="Helical" evidence="1">
    <location>
        <begin position="106"/>
        <end position="129"/>
    </location>
</feature>
<gene>
    <name evidence="2" type="ORF">CCO02nite_13170</name>
</gene>
<dbReference type="OrthoDB" id="6463253at2"/>
<dbReference type="Pfam" id="PF04657">
    <property type="entry name" value="DMT_YdcZ"/>
    <property type="match status" value="2"/>
</dbReference>
<feature type="transmembrane region" description="Helical" evidence="1">
    <location>
        <begin position="234"/>
        <end position="254"/>
    </location>
</feature>
<dbReference type="EMBL" id="BJWG01000004">
    <property type="protein sequence ID" value="GEL94659.1"/>
    <property type="molecule type" value="Genomic_DNA"/>
</dbReference>
<keyword evidence="1" id="KW-0812">Transmembrane</keyword>
<dbReference type="InterPro" id="IPR006750">
    <property type="entry name" value="YdcZ"/>
</dbReference>
<dbReference type="AlphaFoldDB" id="A0A511JA64"/>
<evidence type="ECO:0000313" key="2">
    <source>
        <dbReference type="EMBL" id="GEL94659.1"/>
    </source>
</evidence>